<organism evidence="8 9">
    <name type="scientific">Pangasianodon hypophthalmus</name>
    <name type="common">Striped catfish</name>
    <name type="synonym">Helicophagus hypophthalmus</name>
    <dbReference type="NCBI Taxonomy" id="310915"/>
    <lineage>
        <taxon>Eukaryota</taxon>
        <taxon>Metazoa</taxon>
        <taxon>Chordata</taxon>
        <taxon>Craniata</taxon>
        <taxon>Vertebrata</taxon>
        <taxon>Euteleostomi</taxon>
        <taxon>Actinopterygii</taxon>
        <taxon>Neopterygii</taxon>
        <taxon>Teleostei</taxon>
        <taxon>Ostariophysi</taxon>
        <taxon>Siluriformes</taxon>
        <taxon>Pangasiidae</taxon>
        <taxon>Pangasianodon</taxon>
    </lineage>
</organism>
<dbReference type="AlphaFoldDB" id="A0A5N5JEU1"/>
<dbReference type="PANTHER" id="PTHR16024">
    <property type="entry name" value="XK-RELATED PROTEIN"/>
    <property type="match status" value="1"/>
</dbReference>
<dbReference type="Proteomes" id="UP000327468">
    <property type="component" value="Chromosome 29"/>
</dbReference>
<dbReference type="Pfam" id="PF09815">
    <property type="entry name" value="XK-related"/>
    <property type="match status" value="1"/>
</dbReference>
<comment type="caution">
    <text evidence="8">The sequence shown here is derived from an EMBL/GenBank/DDBJ whole genome shotgun (WGS) entry which is preliminary data.</text>
</comment>
<proteinExistence type="inferred from homology"/>
<evidence type="ECO:0000313" key="9">
    <source>
        <dbReference type="Proteomes" id="UP000327468"/>
    </source>
</evidence>
<accession>A0A5N5JEU1</accession>
<keyword evidence="3" id="KW-1003">Cell membrane</keyword>
<sequence length="123" mass="13910">MLRLFEAFSESAPQLVLMMALIMEMQEMQSFTVIKIVGSLSSLSFTVLSYHRSMRAFVPEKLQDGMVFLYNLLPVEPFPDWPTCRVCIPLCLRPALLHRRSLPVPVDAAGPLVLVAEDRLHGH</sequence>
<name>A0A5N5JEU1_PANHP</name>
<dbReference type="GO" id="GO:1902742">
    <property type="term" value="P:apoptotic process involved in development"/>
    <property type="evidence" value="ECO:0007669"/>
    <property type="project" value="TreeGrafter"/>
</dbReference>
<evidence type="ECO:0000256" key="2">
    <source>
        <dbReference type="ARBA" id="ARBA00008789"/>
    </source>
</evidence>
<evidence type="ECO:0000256" key="4">
    <source>
        <dbReference type="ARBA" id="ARBA00022692"/>
    </source>
</evidence>
<evidence type="ECO:0000256" key="6">
    <source>
        <dbReference type="ARBA" id="ARBA00023136"/>
    </source>
</evidence>
<evidence type="ECO:0000256" key="7">
    <source>
        <dbReference type="RuleBase" id="RU910716"/>
    </source>
</evidence>
<evidence type="ECO:0000313" key="8">
    <source>
        <dbReference type="EMBL" id="KAB5517731.1"/>
    </source>
</evidence>
<evidence type="ECO:0000256" key="1">
    <source>
        <dbReference type="ARBA" id="ARBA00004651"/>
    </source>
</evidence>
<comment type="subcellular location">
    <subcellularLocation>
        <location evidence="1">Cell membrane</location>
        <topology evidence="1">Multi-pass membrane protein</topology>
    </subcellularLocation>
    <subcellularLocation>
        <location evidence="7">Membrane</location>
        <topology evidence="7">Multi-pass membrane protein</topology>
    </subcellularLocation>
</comment>
<keyword evidence="4" id="KW-0812">Transmembrane</keyword>
<dbReference type="GO" id="GO:0043652">
    <property type="term" value="P:engulfment of apoptotic cell"/>
    <property type="evidence" value="ECO:0007669"/>
    <property type="project" value="TreeGrafter"/>
</dbReference>
<keyword evidence="9" id="KW-1185">Reference proteome</keyword>
<protein>
    <recommendedName>
        <fullName evidence="7">XK-related protein</fullName>
    </recommendedName>
</protein>
<dbReference type="PANTHER" id="PTHR16024:SF19">
    <property type="entry name" value="XK-RELATED PROTEIN"/>
    <property type="match status" value="1"/>
</dbReference>
<dbReference type="EMBL" id="VFJC01000030">
    <property type="protein sequence ID" value="KAB5517731.1"/>
    <property type="molecule type" value="Genomic_DNA"/>
</dbReference>
<gene>
    <name evidence="8" type="ORF">PHYPO_G00170570</name>
</gene>
<evidence type="ECO:0000256" key="5">
    <source>
        <dbReference type="ARBA" id="ARBA00022989"/>
    </source>
</evidence>
<dbReference type="InterPro" id="IPR018629">
    <property type="entry name" value="XK-rel"/>
</dbReference>
<dbReference type="GO" id="GO:0070782">
    <property type="term" value="P:phosphatidylserine exposure on apoptotic cell surface"/>
    <property type="evidence" value="ECO:0007669"/>
    <property type="project" value="TreeGrafter"/>
</dbReference>
<keyword evidence="6" id="KW-0472">Membrane</keyword>
<comment type="similarity">
    <text evidence="2 7">Belongs to the XK family.</text>
</comment>
<evidence type="ECO:0000256" key="3">
    <source>
        <dbReference type="ARBA" id="ARBA00022475"/>
    </source>
</evidence>
<keyword evidence="5" id="KW-1133">Transmembrane helix</keyword>
<dbReference type="GO" id="GO:0005886">
    <property type="term" value="C:plasma membrane"/>
    <property type="evidence" value="ECO:0007669"/>
    <property type="project" value="UniProtKB-SubCell"/>
</dbReference>
<dbReference type="InterPro" id="IPR050895">
    <property type="entry name" value="XK-related_scramblase"/>
</dbReference>
<reference evidence="8 9" key="1">
    <citation type="submission" date="2019-06" db="EMBL/GenBank/DDBJ databases">
        <title>A chromosome-scale genome assembly of the striped catfish, Pangasianodon hypophthalmus.</title>
        <authorList>
            <person name="Wen M."/>
            <person name="Zahm M."/>
            <person name="Roques C."/>
            <person name="Cabau C."/>
            <person name="Klopp C."/>
            <person name="Donnadieu C."/>
            <person name="Jouanno E."/>
            <person name="Avarre J.-C."/>
            <person name="Campet M."/>
            <person name="Ha T.T.T."/>
            <person name="Dugue R."/>
            <person name="Lampietro C."/>
            <person name="Louis A."/>
            <person name="Herpin A."/>
            <person name="Echchiki A."/>
            <person name="Berthelot C."/>
            <person name="Parey E."/>
            <person name="Roest-Crollius H."/>
            <person name="Braasch I."/>
            <person name="Postlethwait J."/>
            <person name="Bobe J."/>
            <person name="Montfort J."/>
            <person name="Bouchez O."/>
            <person name="Begum T."/>
            <person name="Schartl M."/>
            <person name="Guiguen Y."/>
        </authorList>
    </citation>
    <scope>NUCLEOTIDE SEQUENCE [LARGE SCALE GENOMIC DNA]</scope>
    <source>
        <strain evidence="8 9">Indonesia</strain>
        <tissue evidence="8">Blood</tissue>
    </source>
</reference>